<accession>A0A347WG78</accession>
<geneLocation type="plasmid" evidence="9 10">
    <name>unnamed1</name>
</geneLocation>
<evidence type="ECO:0000256" key="5">
    <source>
        <dbReference type="ARBA" id="ARBA00022989"/>
    </source>
</evidence>
<evidence type="ECO:0000256" key="4">
    <source>
        <dbReference type="ARBA" id="ARBA00022692"/>
    </source>
</evidence>
<gene>
    <name evidence="9" type="ORF">CD178_03127</name>
</gene>
<dbReference type="GO" id="GO:0016758">
    <property type="term" value="F:hexosyltransferase activity"/>
    <property type="evidence" value="ECO:0007669"/>
    <property type="project" value="InterPro"/>
</dbReference>
<comment type="subcellular location">
    <subcellularLocation>
        <location evidence="1">Cell membrane</location>
        <topology evidence="1">Multi-pass membrane protein</topology>
    </subcellularLocation>
</comment>
<reference evidence="9 10" key="1">
    <citation type="submission" date="2017-08" db="EMBL/GenBank/DDBJ databases">
        <title>Complete genome sequence of Gluconacetobacter saccharivorans CV1 isolated from Fermented Vinegar.</title>
        <authorList>
            <person name="Kim S.-Y."/>
        </authorList>
    </citation>
    <scope>NUCLEOTIDE SEQUENCE [LARGE SCALE GENOMIC DNA]</scope>
    <source>
        <strain evidence="9 10">CV1</strain>
        <plasmid evidence="9 10">unnamed1</plasmid>
    </source>
</reference>
<dbReference type="RefSeq" id="WP_415555002.1">
    <property type="nucleotide sequence ID" value="NZ_JBDNYX010000104.1"/>
</dbReference>
<evidence type="ECO:0000256" key="6">
    <source>
        <dbReference type="ARBA" id="ARBA00023136"/>
    </source>
</evidence>
<feature type="transmembrane region" description="Helical" evidence="8">
    <location>
        <begin position="196"/>
        <end position="216"/>
    </location>
</feature>
<feature type="transmembrane region" description="Helical" evidence="8">
    <location>
        <begin position="310"/>
        <end position="332"/>
    </location>
</feature>
<protein>
    <submittedName>
        <fullName evidence="9">Polyprenol-phosphate-mannose-dependent alpha-(1-2)-phosphatidylinositol mannoside mannosyltransferase</fullName>
        <ecNumber evidence="9">2.4.1.-</ecNumber>
    </submittedName>
</protein>
<evidence type="ECO:0000256" key="2">
    <source>
        <dbReference type="ARBA" id="ARBA00022475"/>
    </source>
</evidence>
<name>A0A347WG78_9PROT</name>
<feature type="transmembrane region" description="Helical" evidence="8">
    <location>
        <begin position="382"/>
        <end position="403"/>
    </location>
</feature>
<feature type="transmembrane region" description="Helical" evidence="8">
    <location>
        <begin position="133"/>
        <end position="159"/>
    </location>
</feature>
<feature type="transmembrane region" description="Helical" evidence="8">
    <location>
        <begin position="272"/>
        <end position="290"/>
    </location>
</feature>
<evidence type="ECO:0000313" key="9">
    <source>
        <dbReference type="EMBL" id="AXY23871.1"/>
    </source>
</evidence>
<dbReference type="Pfam" id="PF09594">
    <property type="entry name" value="GT87"/>
    <property type="match status" value="1"/>
</dbReference>
<evidence type="ECO:0000256" key="7">
    <source>
        <dbReference type="ARBA" id="ARBA00024033"/>
    </source>
</evidence>
<keyword evidence="4 8" id="KW-0812">Transmembrane</keyword>
<keyword evidence="9" id="KW-0614">Plasmid</keyword>
<organism evidence="9 10">
    <name type="scientific">Komagataeibacter saccharivorans</name>
    <dbReference type="NCBI Taxonomy" id="265959"/>
    <lineage>
        <taxon>Bacteria</taxon>
        <taxon>Pseudomonadati</taxon>
        <taxon>Pseudomonadota</taxon>
        <taxon>Alphaproteobacteria</taxon>
        <taxon>Acetobacterales</taxon>
        <taxon>Acetobacteraceae</taxon>
        <taxon>Komagataeibacter</taxon>
    </lineage>
</organism>
<keyword evidence="6 8" id="KW-0472">Membrane</keyword>
<keyword evidence="10" id="KW-1185">Reference proteome</keyword>
<feature type="transmembrane region" description="Helical" evidence="8">
    <location>
        <begin position="166"/>
        <end position="190"/>
    </location>
</feature>
<feature type="transmembrane region" description="Helical" evidence="8">
    <location>
        <begin position="12"/>
        <end position="31"/>
    </location>
</feature>
<keyword evidence="2" id="KW-1003">Cell membrane</keyword>
<evidence type="ECO:0000256" key="1">
    <source>
        <dbReference type="ARBA" id="ARBA00004651"/>
    </source>
</evidence>
<dbReference type="GO" id="GO:0005886">
    <property type="term" value="C:plasma membrane"/>
    <property type="evidence" value="ECO:0007669"/>
    <property type="project" value="UniProtKB-SubCell"/>
</dbReference>
<evidence type="ECO:0000313" key="10">
    <source>
        <dbReference type="Proteomes" id="UP000264120"/>
    </source>
</evidence>
<comment type="similarity">
    <text evidence="7">Belongs to the glycosyltransferase 87 family.</text>
</comment>
<proteinExistence type="inferred from homology"/>
<evidence type="ECO:0000256" key="3">
    <source>
        <dbReference type="ARBA" id="ARBA00022679"/>
    </source>
</evidence>
<keyword evidence="3 9" id="KW-0808">Transferase</keyword>
<feature type="transmembrane region" description="Helical" evidence="8">
    <location>
        <begin position="95"/>
        <end position="113"/>
    </location>
</feature>
<dbReference type="InterPro" id="IPR018584">
    <property type="entry name" value="GT87"/>
</dbReference>
<dbReference type="Proteomes" id="UP000264120">
    <property type="component" value="Plasmid unnamed1"/>
</dbReference>
<evidence type="ECO:0000256" key="8">
    <source>
        <dbReference type="SAM" id="Phobius"/>
    </source>
</evidence>
<sequence>MRNVARLLTSGHILFILYFSLLALVNIYNAFPLDGHHPLFEVDFKKAYYAAGDALVHGGPQALWPLIEQAEFVNWPITAYLFVPFAWIGLQNAEWLFTVLGILAIVATFLLLSKDCPSGTRLLLALLFLGNGPLWYSLAGMGNTTHFILLALIISLLLLRSERMYGAGVIIGAAAAIKPMISIFILYFIYRRNYRAAFSSMAVIALIAVFSVIVFGQTITHGWYEHCIVAFSKNPIGAFNNQSLSAFLLRLQTGEKYFHDWRGHDLSFDLHFIAQIAPILLIAITAYVGWKERLSLQSEYSSDIVAADIFDFSILTTFCIVTSPVSWTHYYLLLLLPWGFHITGRLPSDDRPLTSWMVWGSMVFGSLPVVNPISLPSPLEAIATRTIASIWFLGGMLFLFSLFRSGLYKSRAIPQPIPVDIAWFSGTVETLPLVSAANDDVLSPVTIADRTAESS</sequence>
<keyword evidence="5 8" id="KW-1133">Transmembrane helix</keyword>
<dbReference type="EC" id="2.4.1.-" evidence="9"/>
<dbReference type="AlphaFoldDB" id="A0A347WG78"/>
<keyword evidence="9" id="KW-0328">Glycosyltransferase</keyword>
<dbReference type="EMBL" id="CP023037">
    <property type="protein sequence ID" value="AXY23871.1"/>
    <property type="molecule type" value="Genomic_DNA"/>
</dbReference>
<dbReference type="KEGG" id="ksc:CD178_03127"/>